<keyword evidence="3 8" id="KW-0812">Transmembrane</keyword>
<evidence type="ECO:0000256" key="6">
    <source>
        <dbReference type="ARBA" id="ARBA00023136"/>
    </source>
</evidence>
<evidence type="ECO:0000313" key="12">
    <source>
        <dbReference type="Proteomes" id="UP000327194"/>
    </source>
</evidence>
<comment type="subcellular location">
    <subcellularLocation>
        <location evidence="1">Membrane</location>
        <topology evidence="1">Multi-pass membrane protein</topology>
    </subcellularLocation>
</comment>
<evidence type="ECO:0000259" key="10">
    <source>
        <dbReference type="Pfam" id="PF09851"/>
    </source>
</evidence>
<keyword evidence="4 8" id="KW-1133">Transmembrane helix</keyword>
<accession>A0AAE6TVK1</accession>
<name>A0AAE6TVK1_9LACO</name>
<dbReference type="Proteomes" id="UP000327194">
    <property type="component" value="Chromosome"/>
</dbReference>
<proteinExistence type="predicted"/>
<dbReference type="InterPro" id="IPR028325">
    <property type="entry name" value="VG_K_chnl"/>
</dbReference>
<feature type="domain" description="SHOCT" evidence="10">
    <location>
        <begin position="219"/>
        <end position="246"/>
    </location>
</feature>
<evidence type="ECO:0000256" key="7">
    <source>
        <dbReference type="ARBA" id="ARBA00023303"/>
    </source>
</evidence>
<dbReference type="AlphaFoldDB" id="A0AAE6TVK1"/>
<evidence type="ECO:0000313" key="11">
    <source>
        <dbReference type="EMBL" id="QFX92116.1"/>
    </source>
</evidence>
<feature type="transmembrane region" description="Helical" evidence="8">
    <location>
        <begin position="12"/>
        <end position="31"/>
    </location>
</feature>
<feature type="transmembrane region" description="Helical" evidence="8">
    <location>
        <begin position="127"/>
        <end position="149"/>
    </location>
</feature>
<evidence type="ECO:0000256" key="2">
    <source>
        <dbReference type="ARBA" id="ARBA00022448"/>
    </source>
</evidence>
<dbReference type="KEGG" id="lfv:LF543_00315"/>
<dbReference type="RefSeq" id="WP_029327153.1">
    <property type="nucleotide sequence ID" value="NZ_AZDS01000002.1"/>
</dbReference>
<dbReference type="Gene3D" id="1.20.120.350">
    <property type="entry name" value="Voltage-gated potassium channels. Chain C"/>
    <property type="match status" value="1"/>
</dbReference>
<dbReference type="InterPro" id="IPR027359">
    <property type="entry name" value="Volt_channel_dom_sf"/>
</dbReference>
<keyword evidence="2" id="KW-0813">Transport</keyword>
<evidence type="ECO:0000256" key="3">
    <source>
        <dbReference type="ARBA" id="ARBA00022692"/>
    </source>
</evidence>
<dbReference type="SUPFAM" id="SSF81324">
    <property type="entry name" value="Voltage-gated potassium channels"/>
    <property type="match status" value="1"/>
</dbReference>
<dbReference type="Pfam" id="PF07885">
    <property type="entry name" value="Ion_trans_2"/>
    <property type="match status" value="1"/>
</dbReference>
<evidence type="ECO:0000256" key="1">
    <source>
        <dbReference type="ARBA" id="ARBA00004141"/>
    </source>
</evidence>
<dbReference type="GO" id="GO:0001508">
    <property type="term" value="P:action potential"/>
    <property type="evidence" value="ECO:0007669"/>
    <property type="project" value="TreeGrafter"/>
</dbReference>
<protein>
    <submittedName>
        <fullName evidence="11">Ion transporter</fullName>
    </submittedName>
</protein>
<gene>
    <name evidence="11" type="ORF">LF543_00315</name>
</gene>
<keyword evidence="5" id="KW-0406">Ion transport</keyword>
<feature type="domain" description="Potassium channel" evidence="9">
    <location>
        <begin position="134"/>
        <end position="207"/>
    </location>
</feature>
<evidence type="ECO:0000256" key="5">
    <source>
        <dbReference type="ARBA" id="ARBA00023065"/>
    </source>
</evidence>
<sequence>MKLRKQTIKNTYDAVIILLAIVSIVLVILQFMNKINLDVEPYISIDDAIWIIFTVDYFGGLFLAKKKWKYVKTHLFDLLAIIPFGFGLSFFKISRVTRLTRVFRIFRVAGVLGKFKERIEKFLKTNGFIYLLIICIIIILLAAGLYSIVENTSLTNSIWWAITTTTTVGYGDISPKTKIGKGIAIILMLVGVSFVGMLTSTLTTFFSKDSNQEAISEADEIRKFKGLMDDHIITKEEFEEKKKELLKNK</sequence>
<dbReference type="EMBL" id="CP045562">
    <property type="protein sequence ID" value="QFX92116.1"/>
    <property type="molecule type" value="Genomic_DNA"/>
</dbReference>
<dbReference type="PANTHER" id="PTHR11537:SF254">
    <property type="entry name" value="POTASSIUM VOLTAGE-GATED CHANNEL PROTEIN SHAB"/>
    <property type="match status" value="1"/>
</dbReference>
<dbReference type="InterPro" id="IPR013099">
    <property type="entry name" value="K_chnl_dom"/>
</dbReference>
<reference evidence="11 12" key="1">
    <citation type="submission" date="2019-10" db="EMBL/GenBank/DDBJ databases">
        <title>Genome sequencing of Lactobacillus fructivorans.</title>
        <authorList>
            <person name="Kim K."/>
        </authorList>
    </citation>
    <scope>NUCLEOTIDE SEQUENCE [LARGE SCALE GENOMIC DNA]</scope>
    <source>
        <strain evidence="11 12">LF543</strain>
    </source>
</reference>
<dbReference type="InterPro" id="IPR018649">
    <property type="entry name" value="SHOCT"/>
</dbReference>
<evidence type="ECO:0000259" key="9">
    <source>
        <dbReference type="Pfam" id="PF07885"/>
    </source>
</evidence>
<feature type="transmembrane region" description="Helical" evidence="8">
    <location>
        <begin position="183"/>
        <end position="206"/>
    </location>
</feature>
<keyword evidence="6 8" id="KW-0472">Membrane</keyword>
<dbReference type="GO" id="GO:0008076">
    <property type="term" value="C:voltage-gated potassium channel complex"/>
    <property type="evidence" value="ECO:0007669"/>
    <property type="project" value="InterPro"/>
</dbReference>
<evidence type="ECO:0000256" key="4">
    <source>
        <dbReference type="ARBA" id="ARBA00022989"/>
    </source>
</evidence>
<evidence type="ECO:0000256" key="8">
    <source>
        <dbReference type="SAM" id="Phobius"/>
    </source>
</evidence>
<dbReference type="PANTHER" id="PTHR11537">
    <property type="entry name" value="VOLTAGE-GATED POTASSIUM CHANNEL"/>
    <property type="match status" value="1"/>
</dbReference>
<dbReference type="GO" id="GO:0005249">
    <property type="term" value="F:voltage-gated potassium channel activity"/>
    <property type="evidence" value="ECO:0007669"/>
    <property type="project" value="InterPro"/>
</dbReference>
<dbReference type="Gene3D" id="1.10.287.70">
    <property type="match status" value="1"/>
</dbReference>
<organism evidence="11 12">
    <name type="scientific">Fructilactobacillus fructivorans</name>
    <dbReference type="NCBI Taxonomy" id="1614"/>
    <lineage>
        <taxon>Bacteria</taxon>
        <taxon>Bacillati</taxon>
        <taxon>Bacillota</taxon>
        <taxon>Bacilli</taxon>
        <taxon>Lactobacillales</taxon>
        <taxon>Lactobacillaceae</taxon>
        <taxon>Fructilactobacillus</taxon>
    </lineage>
</organism>
<feature type="transmembrane region" description="Helical" evidence="8">
    <location>
        <begin position="43"/>
        <end position="63"/>
    </location>
</feature>
<dbReference type="Pfam" id="PF09851">
    <property type="entry name" value="SHOCT"/>
    <property type="match status" value="1"/>
</dbReference>
<keyword evidence="7" id="KW-0407">Ion channel</keyword>